<dbReference type="Proteomes" id="UP000031982">
    <property type="component" value="Unassembled WGS sequence"/>
</dbReference>
<dbReference type="RefSeq" id="WP_156136546.1">
    <property type="nucleotide sequence ID" value="NZ_JARTHD010000010.1"/>
</dbReference>
<proteinExistence type="predicted"/>
<name>A0ABR5AVP3_BACBA</name>
<dbReference type="EMBL" id="JXLP01000009">
    <property type="protein sequence ID" value="KIL78785.1"/>
    <property type="molecule type" value="Genomic_DNA"/>
</dbReference>
<gene>
    <name evidence="1" type="ORF">SD77_4465</name>
</gene>
<organism evidence="1 2">
    <name type="scientific">Bacillus badius</name>
    <dbReference type="NCBI Taxonomy" id="1455"/>
    <lineage>
        <taxon>Bacteria</taxon>
        <taxon>Bacillati</taxon>
        <taxon>Bacillota</taxon>
        <taxon>Bacilli</taxon>
        <taxon>Bacillales</taxon>
        <taxon>Bacillaceae</taxon>
        <taxon>Pseudobacillus</taxon>
    </lineage>
</organism>
<comment type="caution">
    <text evidence="1">The sequence shown here is derived from an EMBL/GenBank/DDBJ whole genome shotgun (WGS) entry which is preliminary data.</text>
</comment>
<reference evidence="1 2" key="1">
    <citation type="submission" date="2015-01" db="EMBL/GenBank/DDBJ databases">
        <title>Genome Assembly of Bacillus badius MTCC 1458.</title>
        <authorList>
            <person name="Verma A."/>
            <person name="Khatri I."/>
            <person name="Mual P."/>
            <person name="Subramanian S."/>
            <person name="Krishnamurthi S."/>
        </authorList>
    </citation>
    <scope>NUCLEOTIDE SEQUENCE [LARGE SCALE GENOMIC DNA]</scope>
    <source>
        <strain evidence="1 2">MTCC 1458</strain>
    </source>
</reference>
<keyword evidence="2" id="KW-1185">Reference proteome</keyword>
<evidence type="ECO:0000313" key="2">
    <source>
        <dbReference type="Proteomes" id="UP000031982"/>
    </source>
</evidence>
<evidence type="ECO:0000313" key="1">
    <source>
        <dbReference type="EMBL" id="KIL78785.1"/>
    </source>
</evidence>
<accession>A0ABR5AVP3</accession>
<sequence length="90" mass="10571">MHQRKWKLLRTVHGQESYYAIIGKLKNKGVLYKTKIPVHFGGRGFDDTAQYDIYIKKEEEYATVEALREPLTGKNRQRFSAGLPLLRYQL</sequence>
<protein>
    <submittedName>
        <fullName evidence="1">Uncharacterized protein</fullName>
    </submittedName>
</protein>